<comment type="caution">
    <text evidence="2">The sequence shown here is derived from an EMBL/GenBank/DDBJ whole genome shotgun (WGS) entry which is preliminary data.</text>
</comment>
<gene>
    <name evidence="2" type="ORF">CLOLEP_00493</name>
</gene>
<reference evidence="2 3" key="1">
    <citation type="submission" date="2007-08" db="EMBL/GenBank/DDBJ databases">
        <title>Draft genome sequence of Clostridium leptum (DSM 753).</title>
        <authorList>
            <person name="Sudarsanam P."/>
            <person name="Ley R."/>
            <person name="Guruge J."/>
            <person name="Turnbaugh P.J."/>
            <person name="Mahowald M."/>
            <person name="Liep D."/>
            <person name="Gordon J."/>
        </authorList>
    </citation>
    <scope>NUCLEOTIDE SEQUENCE [LARGE SCALE GENOMIC DNA]</scope>
    <source>
        <strain evidence="2 3">DSM 753</strain>
    </source>
</reference>
<dbReference type="EMBL" id="ABCB02000013">
    <property type="protein sequence ID" value="EDO62679.1"/>
    <property type="molecule type" value="Genomic_DNA"/>
</dbReference>
<feature type="region of interest" description="Disordered" evidence="1">
    <location>
        <begin position="1"/>
        <end position="34"/>
    </location>
</feature>
<evidence type="ECO:0000256" key="1">
    <source>
        <dbReference type="SAM" id="MobiDB-lite"/>
    </source>
</evidence>
<protein>
    <submittedName>
        <fullName evidence="2">Uncharacterized protein</fullName>
    </submittedName>
</protein>
<dbReference type="HOGENOM" id="CLU_3373018_0_0_9"/>
<organism evidence="2 3">
    <name type="scientific">[Clostridium] leptum DSM 753</name>
    <dbReference type="NCBI Taxonomy" id="428125"/>
    <lineage>
        <taxon>Bacteria</taxon>
        <taxon>Bacillati</taxon>
        <taxon>Bacillota</taxon>
        <taxon>Clostridia</taxon>
        <taxon>Eubacteriales</taxon>
        <taxon>Oscillospiraceae</taxon>
        <taxon>Oscillospiraceae incertae sedis</taxon>
    </lineage>
</organism>
<reference evidence="2 3" key="2">
    <citation type="submission" date="2007-08" db="EMBL/GenBank/DDBJ databases">
        <authorList>
            <person name="Fulton L."/>
            <person name="Clifton S."/>
            <person name="Fulton B."/>
            <person name="Xu J."/>
            <person name="Minx P."/>
            <person name="Pepin K.H."/>
            <person name="Johnson M."/>
            <person name="Thiruvilangam P."/>
            <person name="Bhonagiri V."/>
            <person name="Nash W.E."/>
            <person name="Wang C."/>
            <person name="Mardis E.R."/>
            <person name="Wilson R.K."/>
        </authorList>
    </citation>
    <scope>NUCLEOTIDE SEQUENCE [LARGE SCALE GENOMIC DNA]</scope>
    <source>
        <strain evidence="2 3">DSM 753</strain>
    </source>
</reference>
<dbReference type="AlphaFoldDB" id="A7VPL7"/>
<accession>A7VPL7</accession>
<sequence>MRRLLKTIFNRHGPSQKSGHAGRQRIGRPSCASF</sequence>
<evidence type="ECO:0000313" key="3">
    <source>
        <dbReference type="Proteomes" id="UP000003490"/>
    </source>
</evidence>
<dbReference type="Proteomes" id="UP000003490">
    <property type="component" value="Unassembled WGS sequence"/>
</dbReference>
<name>A7VPL7_9FIRM</name>
<proteinExistence type="predicted"/>
<evidence type="ECO:0000313" key="2">
    <source>
        <dbReference type="EMBL" id="EDO62679.1"/>
    </source>
</evidence>